<dbReference type="Pfam" id="PF12708">
    <property type="entry name" value="Pect-lyase_RHGA_epim"/>
    <property type="match status" value="2"/>
</dbReference>
<dbReference type="InterPro" id="IPR012334">
    <property type="entry name" value="Pectin_lyas_fold"/>
</dbReference>
<feature type="chain" id="PRO_5042483721" description="Rhamnogalacturonase A/B/Epimerase-like pectate lyase domain-containing protein" evidence="1">
    <location>
        <begin position="27"/>
        <end position="796"/>
    </location>
</feature>
<gene>
    <name evidence="3" type="ORF">LECACI_7A000916</name>
</gene>
<accession>A0AAI8YRZ7</accession>
<name>A0AAI8YRZ7_9PEZI</name>
<dbReference type="CDD" id="cd23668">
    <property type="entry name" value="GH55_beta13glucanase-like"/>
    <property type="match status" value="1"/>
</dbReference>
<dbReference type="InterPro" id="IPR011050">
    <property type="entry name" value="Pectin_lyase_fold/virulence"/>
</dbReference>
<dbReference type="InterPro" id="IPR024535">
    <property type="entry name" value="RHGA/B-epi-like_pectate_lyase"/>
</dbReference>
<protein>
    <recommendedName>
        <fullName evidence="2">Rhamnogalacturonase A/B/Epimerase-like pectate lyase domain-containing protein</fullName>
    </recommendedName>
</protein>
<feature type="domain" description="Rhamnogalacturonase A/B/Epimerase-like pectate lyase" evidence="2">
    <location>
        <begin position="66"/>
        <end position="285"/>
    </location>
</feature>
<evidence type="ECO:0000313" key="3">
    <source>
        <dbReference type="EMBL" id="CAK3804513.1"/>
    </source>
</evidence>
<dbReference type="SUPFAM" id="SSF51126">
    <property type="entry name" value="Pectin lyase-like"/>
    <property type="match status" value="2"/>
</dbReference>
<dbReference type="EMBL" id="CAVMBE010000003">
    <property type="protein sequence ID" value="CAK3804513.1"/>
    <property type="molecule type" value="Genomic_DNA"/>
</dbReference>
<evidence type="ECO:0000313" key="4">
    <source>
        <dbReference type="Proteomes" id="UP001296104"/>
    </source>
</evidence>
<proteinExistence type="predicted"/>
<organism evidence="3 4">
    <name type="scientific">Lecanosticta acicola</name>
    <dbReference type="NCBI Taxonomy" id="111012"/>
    <lineage>
        <taxon>Eukaryota</taxon>
        <taxon>Fungi</taxon>
        <taxon>Dikarya</taxon>
        <taxon>Ascomycota</taxon>
        <taxon>Pezizomycotina</taxon>
        <taxon>Dothideomycetes</taxon>
        <taxon>Dothideomycetidae</taxon>
        <taxon>Mycosphaerellales</taxon>
        <taxon>Mycosphaerellaceae</taxon>
        <taxon>Lecanosticta</taxon>
    </lineage>
</organism>
<reference evidence="3" key="1">
    <citation type="submission" date="2023-11" db="EMBL/GenBank/DDBJ databases">
        <authorList>
            <person name="Alioto T."/>
            <person name="Alioto T."/>
            <person name="Gomez Garrido J."/>
        </authorList>
    </citation>
    <scope>NUCLEOTIDE SEQUENCE</scope>
</reference>
<comment type="caution">
    <text evidence="3">The sequence shown here is derived from an EMBL/GenBank/DDBJ whole genome shotgun (WGS) entry which is preliminary data.</text>
</comment>
<keyword evidence="1" id="KW-0732">Signal</keyword>
<feature type="domain" description="Rhamnogalacturonase A/B/Epimerase-like pectate lyase" evidence="2">
    <location>
        <begin position="425"/>
        <end position="476"/>
    </location>
</feature>
<dbReference type="Gene3D" id="2.160.20.10">
    <property type="entry name" value="Single-stranded right-handed beta-helix, Pectin lyase-like"/>
    <property type="match status" value="2"/>
</dbReference>
<dbReference type="Proteomes" id="UP001296104">
    <property type="component" value="Unassembled WGS sequence"/>
</dbReference>
<evidence type="ECO:0000256" key="1">
    <source>
        <dbReference type="SAM" id="SignalP"/>
    </source>
</evidence>
<feature type="signal peptide" evidence="1">
    <location>
        <begin position="1"/>
        <end position="26"/>
    </location>
</feature>
<evidence type="ECO:0000259" key="2">
    <source>
        <dbReference type="Pfam" id="PF12708"/>
    </source>
</evidence>
<keyword evidence="4" id="KW-1185">Reference proteome</keyword>
<dbReference type="AlphaFoldDB" id="A0AAI8YRZ7"/>
<sequence>MFSTRSITLLTTALSAILTSAPGAQAVPASSLSLKSRQTSSGYWLPLMQHDRDTVWMGESNATVFYDVTKHGVDNSGASDISGPLNDILNTGCNWGCNSSTVQPMILYFPAGTYLVSKQINMSYYSQFIGDPTNRPVIKASADFTGMAVLDADPYWQVGPNAVSSWINQNNFFRQVRNFVMDFTASADGVAGIHWQVAQATSIQNVDFKMKPDSKQQGIFMDNGSGGFFSDLTFEGGLVGAFLGSQQFTSRNLKFTNCKTAIFMNWNWGWTLSNVSITGGDVGIDMSNSPSNMTVGSMILADSTIDGSTYGIKTAFGGNGTGSAVPAQGGTLYINNVDMSTVTTAAVFQNATQEVLLKPGKITSWAQGNGYDKSATAIKADGVVTGAPVKASSLLGPDGKIFGRSKPQYEDVPASNFLSAKVKGGCAGDGQTDDTKCINDFLALVANTLNAIAYFDHGAYLVKDTIKVPNKIKIVGCIWPLIVADSACFSDINNPRAVFQVGDPTSASGGAVEISDMLFTTNGPAPGAIMVEWNVDSEQGDSGMWDTHMRIGGAKGTNLQEHQCPGWPTSQPSKKCEGVFLMFHATKSASNVYLENDWFWVADHDLDTQNQTQVSIYSARGVLMNNKGAAWLWGTASEHSAMYNYQLDGVEAFFGGFMQSETPYYQPSPEAPQPFTPNPKWDDPEFTICQNATSSSGVPCKDAWGLRIVNSKGVLIYATGMYSFFQNYAQTCVPNESCQENMIRIQNSEVAMFTVTTKASINMIVDDALDNAPVLAQDNRDVYGDTLAYYFSQQHS</sequence>